<sequence>MRGMWGTDRAANSRKVPSVGSLRNPVGPLPSSIYWRRRAVLASVVALLALLAVWTVSSGGGKTSTNGKGEGRPDPVTSITPGPAGTGPAISAAPGGRPGSGGGGTTGSEGGSGGGTGKNGEPGTGTGAGGSSGSAGSGGAGGPAAVPADSPLPTCATSALQWEVKSAKNEYEANEKPRLELIARNTSGTTCKVDLGPKQAVLTILQASSNKAVWSSADCPTGAGNAFFRLPAQGETKHALDWDRRFSAADQCQSPPAGSAVADTYVVEVKSPGMPVARTSFVLKQD</sequence>
<accession>A0ABQ3NT25</accession>
<comment type="caution">
    <text evidence="3">The sequence shown here is derived from an EMBL/GenBank/DDBJ whole genome shotgun (WGS) entry which is preliminary data.</text>
</comment>
<feature type="region of interest" description="Disordered" evidence="1">
    <location>
        <begin position="1"/>
        <end position="29"/>
    </location>
</feature>
<evidence type="ECO:0000256" key="2">
    <source>
        <dbReference type="SAM" id="Phobius"/>
    </source>
</evidence>
<feature type="transmembrane region" description="Helical" evidence="2">
    <location>
        <begin position="39"/>
        <end position="56"/>
    </location>
</feature>
<gene>
    <name evidence="3" type="ORF">Scinn_53910</name>
</gene>
<evidence type="ECO:0000256" key="1">
    <source>
        <dbReference type="SAM" id="MobiDB-lite"/>
    </source>
</evidence>
<name>A0ABQ3NT25_STRVG</name>
<keyword evidence="2" id="KW-1133">Transmembrane helix</keyword>
<feature type="compositionally biased region" description="Low complexity" evidence="1">
    <location>
        <begin position="58"/>
        <end position="67"/>
    </location>
</feature>
<dbReference type="EMBL" id="BNDV01000012">
    <property type="protein sequence ID" value="GHI15928.1"/>
    <property type="molecule type" value="Genomic_DNA"/>
</dbReference>
<keyword evidence="2" id="KW-0472">Membrane</keyword>
<keyword evidence="4" id="KW-1185">Reference proteome</keyword>
<protein>
    <recommendedName>
        <fullName evidence="5">DUF4232 domain-containing protein</fullName>
    </recommendedName>
</protein>
<keyword evidence="2" id="KW-0812">Transmembrane</keyword>
<evidence type="ECO:0008006" key="5">
    <source>
        <dbReference type="Google" id="ProtNLM"/>
    </source>
</evidence>
<evidence type="ECO:0000313" key="4">
    <source>
        <dbReference type="Proteomes" id="UP000660554"/>
    </source>
</evidence>
<evidence type="ECO:0000313" key="3">
    <source>
        <dbReference type="EMBL" id="GHI15928.1"/>
    </source>
</evidence>
<organism evidence="3 4">
    <name type="scientific">Streptomyces virginiae</name>
    <name type="common">Streptomyces cinnamonensis</name>
    <dbReference type="NCBI Taxonomy" id="1961"/>
    <lineage>
        <taxon>Bacteria</taxon>
        <taxon>Bacillati</taxon>
        <taxon>Actinomycetota</taxon>
        <taxon>Actinomycetes</taxon>
        <taxon>Kitasatosporales</taxon>
        <taxon>Streptomycetaceae</taxon>
        <taxon>Streptomyces</taxon>
    </lineage>
</organism>
<dbReference type="Proteomes" id="UP000660554">
    <property type="component" value="Unassembled WGS sequence"/>
</dbReference>
<proteinExistence type="predicted"/>
<feature type="region of interest" description="Disordered" evidence="1">
    <location>
        <begin position="58"/>
        <end position="152"/>
    </location>
</feature>
<reference evidence="4" key="1">
    <citation type="submission" date="2020-09" db="EMBL/GenBank/DDBJ databases">
        <title>Whole genome shotgun sequence of Streptomyces cinnamonensis NBRC 15873.</title>
        <authorList>
            <person name="Komaki H."/>
            <person name="Tamura T."/>
        </authorList>
    </citation>
    <scope>NUCLEOTIDE SEQUENCE [LARGE SCALE GENOMIC DNA]</scope>
    <source>
        <strain evidence="4">NBRC 15873</strain>
    </source>
</reference>
<feature type="compositionally biased region" description="Gly residues" evidence="1">
    <location>
        <begin position="96"/>
        <end position="142"/>
    </location>
</feature>